<proteinExistence type="predicted"/>
<comment type="caution">
    <text evidence="1">The sequence shown here is derived from an EMBL/GenBank/DDBJ whole genome shotgun (WGS) entry which is preliminary data.</text>
</comment>
<organism evidence="1 2">
    <name type="scientific">Paenibacillus lignilyticus</name>
    <dbReference type="NCBI Taxonomy" id="1172615"/>
    <lineage>
        <taxon>Bacteria</taxon>
        <taxon>Bacillati</taxon>
        <taxon>Bacillota</taxon>
        <taxon>Bacilli</taxon>
        <taxon>Bacillales</taxon>
        <taxon>Paenibacillaceae</taxon>
        <taxon>Paenibacillus</taxon>
    </lineage>
</organism>
<reference evidence="1 2" key="1">
    <citation type="submission" date="2021-04" db="EMBL/GenBank/DDBJ databases">
        <title>Paenibacillus sp. DLE-14 whole genome sequence.</title>
        <authorList>
            <person name="Ham Y.J."/>
        </authorList>
    </citation>
    <scope>NUCLEOTIDE SEQUENCE [LARGE SCALE GENOMIC DNA]</scope>
    <source>
        <strain evidence="1 2">DLE-14</strain>
    </source>
</reference>
<evidence type="ECO:0008006" key="3">
    <source>
        <dbReference type="Google" id="ProtNLM"/>
    </source>
</evidence>
<accession>A0ABS5CFE9</accession>
<name>A0ABS5CFE9_9BACL</name>
<sequence>MKKGWFELGKDKCDKGYLRDGSGSSKTWKIHIYSYEDEDDSTPDATLILNKTEGNGNGYFLVELSVTYIGRATMFDEVIALVNKLDALSSDNDSLSLTEHLMVCHEFFDCGRSMAQSNNLNVRMQSQ</sequence>
<gene>
    <name evidence="1" type="ORF">I8J30_17820</name>
</gene>
<protein>
    <recommendedName>
        <fullName evidence="3">MATH domain-containing protein</fullName>
    </recommendedName>
</protein>
<keyword evidence="2" id="KW-1185">Reference proteome</keyword>
<dbReference type="Proteomes" id="UP000673394">
    <property type="component" value="Unassembled WGS sequence"/>
</dbReference>
<dbReference type="EMBL" id="JAGKSP010000007">
    <property type="protein sequence ID" value="MBP3964580.1"/>
    <property type="molecule type" value="Genomic_DNA"/>
</dbReference>
<evidence type="ECO:0000313" key="2">
    <source>
        <dbReference type="Proteomes" id="UP000673394"/>
    </source>
</evidence>
<dbReference type="RefSeq" id="WP_210660179.1">
    <property type="nucleotide sequence ID" value="NZ_JAGKSP010000007.1"/>
</dbReference>
<evidence type="ECO:0000313" key="1">
    <source>
        <dbReference type="EMBL" id="MBP3964580.1"/>
    </source>
</evidence>